<dbReference type="PANTHER" id="PTHR36440:SF1">
    <property type="entry name" value="PUTATIVE (AFU_ORTHOLOGUE AFUA_8G07350)-RELATED"/>
    <property type="match status" value="1"/>
</dbReference>
<dbReference type="AlphaFoldDB" id="A0A3S2Y1M1"/>
<reference evidence="2 3" key="1">
    <citation type="submission" date="2019-01" db="EMBL/GenBank/DDBJ databases">
        <authorList>
            <person name="Chen W.-M."/>
        </authorList>
    </citation>
    <scope>NUCLEOTIDE SEQUENCE [LARGE SCALE GENOMIC DNA]</scope>
    <source>
        <strain evidence="2 3">YBJ-36</strain>
    </source>
</reference>
<dbReference type="InterPro" id="IPR011051">
    <property type="entry name" value="RmlC_Cupin_sf"/>
</dbReference>
<dbReference type="InterPro" id="IPR013096">
    <property type="entry name" value="Cupin_2"/>
</dbReference>
<accession>A0A3S2Y1M1</accession>
<dbReference type="Gene3D" id="2.60.120.10">
    <property type="entry name" value="Jelly Rolls"/>
    <property type="match status" value="1"/>
</dbReference>
<dbReference type="OrthoDB" id="9090296at2"/>
<dbReference type="InterPro" id="IPR014710">
    <property type="entry name" value="RmlC-like_jellyroll"/>
</dbReference>
<keyword evidence="3" id="KW-1185">Reference proteome</keyword>
<gene>
    <name evidence="2" type="ORF">EOD41_16915</name>
</gene>
<evidence type="ECO:0000313" key="3">
    <source>
        <dbReference type="Proteomes" id="UP000282759"/>
    </source>
</evidence>
<dbReference type="Pfam" id="PF07883">
    <property type="entry name" value="Cupin_2"/>
    <property type="match status" value="1"/>
</dbReference>
<protein>
    <submittedName>
        <fullName evidence="2">Cupin domain-containing protein</fullName>
    </submittedName>
</protein>
<proteinExistence type="predicted"/>
<dbReference type="RefSeq" id="WP_127707094.1">
    <property type="nucleotide sequence ID" value="NZ_SACK01000008.1"/>
</dbReference>
<feature type="domain" description="Cupin type-2" evidence="1">
    <location>
        <begin position="41"/>
        <end position="109"/>
    </location>
</feature>
<dbReference type="SUPFAM" id="SSF51182">
    <property type="entry name" value="RmlC-like cupins"/>
    <property type="match status" value="1"/>
</dbReference>
<sequence>MENTVRILDKNDGRRLGVVGGNYRVIVDGKDTDGAYAVIEMLVPPGGGPPPHSHPLTQETFYVLAGEVTFKTEAGHQVVQQGGFVVIPFGGAIHCFQNTSGATACLLCTVMPAGLEEVFQAIGTPVAPGEFLPVPELTPDRKALLQRLDEAHQQQTYPRDYLDLKE</sequence>
<dbReference type="PANTHER" id="PTHR36440">
    <property type="entry name" value="PUTATIVE (AFU_ORTHOLOGUE AFUA_8G07350)-RELATED"/>
    <property type="match status" value="1"/>
</dbReference>
<comment type="caution">
    <text evidence="2">The sequence shown here is derived from an EMBL/GenBank/DDBJ whole genome shotgun (WGS) entry which is preliminary data.</text>
</comment>
<evidence type="ECO:0000313" key="2">
    <source>
        <dbReference type="EMBL" id="RVT98469.1"/>
    </source>
</evidence>
<dbReference type="EMBL" id="SACK01000008">
    <property type="protein sequence ID" value="RVT98469.1"/>
    <property type="molecule type" value="Genomic_DNA"/>
</dbReference>
<name>A0A3S2Y1M1_9SPHI</name>
<evidence type="ECO:0000259" key="1">
    <source>
        <dbReference type="Pfam" id="PF07883"/>
    </source>
</evidence>
<dbReference type="InterPro" id="IPR053146">
    <property type="entry name" value="QDO-like"/>
</dbReference>
<dbReference type="Proteomes" id="UP000282759">
    <property type="component" value="Unassembled WGS sequence"/>
</dbReference>
<organism evidence="2 3">
    <name type="scientific">Mucilaginibacter limnophilus</name>
    <dbReference type="NCBI Taxonomy" id="1932778"/>
    <lineage>
        <taxon>Bacteria</taxon>
        <taxon>Pseudomonadati</taxon>
        <taxon>Bacteroidota</taxon>
        <taxon>Sphingobacteriia</taxon>
        <taxon>Sphingobacteriales</taxon>
        <taxon>Sphingobacteriaceae</taxon>
        <taxon>Mucilaginibacter</taxon>
    </lineage>
</organism>